<dbReference type="AlphaFoldDB" id="A0AAP0E1W3"/>
<feature type="domain" description="DUF4283" evidence="2">
    <location>
        <begin position="181"/>
        <end position="260"/>
    </location>
</feature>
<keyword evidence="1" id="KW-0472">Membrane</keyword>
<evidence type="ECO:0000259" key="2">
    <source>
        <dbReference type="Pfam" id="PF14111"/>
    </source>
</evidence>
<feature type="transmembrane region" description="Helical" evidence="1">
    <location>
        <begin position="124"/>
        <end position="146"/>
    </location>
</feature>
<dbReference type="PANTHER" id="PTHR31286">
    <property type="entry name" value="GLYCINE-RICH CELL WALL STRUCTURAL PROTEIN 1.8-LIKE"/>
    <property type="match status" value="1"/>
</dbReference>
<keyword evidence="1" id="KW-1133">Transmembrane helix</keyword>
<evidence type="ECO:0000313" key="3">
    <source>
        <dbReference type="EMBL" id="KAK9083660.1"/>
    </source>
</evidence>
<name>A0AAP0E1W3_9MAGN</name>
<accession>A0AAP0E1W3</accession>
<dbReference type="PANTHER" id="PTHR31286:SF167">
    <property type="entry name" value="OS09G0268800 PROTEIN"/>
    <property type="match status" value="1"/>
</dbReference>
<organism evidence="3 4">
    <name type="scientific">Stephania cephalantha</name>
    <dbReference type="NCBI Taxonomy" id="152367"/>
    <lineage>
        <taxon>Eukaryota</taxon>
        <taxon>Viridiplantae</taxon>
        <taxon>Streptophyta</taxon>
        <taxon>Embryophyta</taxon>
        <taxon>Tracheophyta</taxon>
        <taxon>Spermatophyta</taxon>
        <taxon>Magnoliopsida</taxon>
        <taxon>Ranunculales</taxon>
        <taxon>Menispermaceae</taxon>
        <taxon>Menispermoideae</taxon>
        <taxon>Cissampelideae</taxon>
        <taxon>Stephania</taxon>
    </lineage>
</organism>
<keyword evidence="4" id="KW-1185">Reference proteome</keyword>
<sequence length="295" mass="33156">MKNIRNNIDALGICIVIQTRKIMSTLISRALKFDDDDDLGFIEDTVVVFEDEGCVISVILISINSQLQAVVDDATANQDPLDISLYMRGTNSILITQLHHIAHTIRPAGKEYTMTRNPGVTRAVTIFFFIGYKFFLIRIFMCWFFTKNKLHPQFHDPASSESILSNVDEKLESALDEAGSAKIKLSLIGKIYGIRLVNREGFITTINRVWNTVNGFEVEQIATANAFVFYFRTAADMDTVLKGGPCSFDNQILVLLKLDPIGDLESLDYNKTPIWVQIYKVSLACMTEKVALPTN</sequence>
<evidence type="ECO:0000256" key="1">
    <source>
        <dbReference type="SAM" id="Phobius"/>
    </source>
</evidence>
<protein>
    <recommendedName>
        <fullName evidence="2">DUF4283 domain-containing protein</fullName>
    </recommendedName>
</protein>
<dbReference type="Pfam" id="PF14111">
    <property type="entry name" value="DUF4283"/>
    <property type="match status" value="1"/>
</dbReference>
<dbReference type="InterPro" id="IPR025558">
    <property type="entry name" value="DUF4283"/>
</dbReference>
<gene>
    <name evidence="3" type="ORF">Scep_030131</name>
</gene>
<dbReference type="Proteomes" id="UP001419268">
    <property type="component" value="Unassembled WGS sequence"/>
</dbReference>
<proteinExistence type="predicted"/>
<dbReference type="InterPro" id="IPR040256">
    <property type="entry name" value="At4g02000-like"/>
</dbReference>
<comment type="caution">
    <text evidence="3">The sequence shown here is derived from an EMBL/GenBank/DDBJ whole genome shotgun (WGS) entry which is preliminary data.</text>
</comment>
<dbReference type="EMBL" id="JBBNAG010000013">
    <property type="protein sequence ID" value="KAK9083660.1"/>
    <property type="molecule type" value="Genomic_DNA"/>
</dbReference>
<evidence type="ECO:0000313" key="4">
    <source>
        <dbReference type="Proteomes" id="UP001419268"/>
    </source>
</evidence>
<keyword evidence="1" id="KW-0812">Transmembrane</keyword>
<reference evidence="3 4" key="1">
    <citation type="submission" date="2024-01" db="EMBL/GenBank/DDBJ databases">
        <title>Genome assemblies of Stephania.</title>
        <authorList>
            <person name="Yang L."/>
        </authorList>
    </citation>
    <scope>NUCLEOTIDE SEQUENCE [LARGE SCALE GENOMIC DNA]</scope>
    <source>
        <strain evidence="3">JXDWG</strain>
        <tissue evidence="3">Leaf</tissue>
    </source>
</reference>